<organism evidence="1 2">
    <name type="scientific">Vaccinium darrowii</name>
    <dbReference type="NCBI Taxonomy" id="229202"/>
    <lineage>
        <taxon>Eukaryota</taxon>
        <taxon>Viridiplantae</taxon>
        <taxon>Streptophyta</taxon>
        <taxon>Embryophyta</taxon>
        <taxon>Tracheophyta</taxon>
        <taxon>Spermatophyta</taxon>
        <taxon>Magnoliopsida</taxon>
        <taxon>eudicotyledons</taxon>
        <taxon>Gunneridae</taxon>
        <taxon>Pentapetalae</taxon>
        <taxon>asterids</taxon>
        <taxon>Ericales</taxon>
        <taxon>Ericaceae</taxon>
        <taxon>Vaccinioideae</taxon>
        <taxon>Vaccinieae</taxon>
        <taxon>Vaccinium</taxon>
    </lineage>
</organism>
<gene>
    <name evidence="1" type="ORF">Vadar_033812</name>
</gene>
<dbReference type="Proteomes" id="UP000828048">
    <property type="component" value="Chromosome 2"/>
</dbReference>
<keyword evidence="2" id="KW-1185">Reference proteome</keyword>
<accession>A0ACB7X629</accession>
<sequence>MTTIALRGPDDTKLDSLVGKGLFGDGAAAIIIGADPVPEVEKPLFELVSTAQTILPDSDGAIGGRLREVGLTYHLLENVPELISKNIEKAVTEAFQPLASLIGTLFSGSRTQVYSDISKRALAARLDQVQKDLGIDFTNSIKQTIERNVGGGGDGAGVGVGVDQVGCTPGGWVSFLGRVGCTAMVPQI</sequence>
<proteinExistence type="predicted"/>
<protein>
    <submittedName>
        <fullName evidence="1">Uncharacterized protein</fullName>
    </submittedName>
</protein>
<evidence type="ECO:0000313" key="2">
    <source>
        <dbReference type="Proteomes" id="UP000828048"/>
    </source>
</evidence>
<evidence type="ECO:0000313" key="1">
    <source>
        <dbReference type="EMBL" id="KAH7836228.1"/>
    </source>
</evidence>
<name>A0ACB7X629_9ERIC</name>
<reference evidence="1 2" key="1">
    <citation type="journal article" date="2021" name="Hortic Res">
        <title>High-quality reference genome and annotation aids understanding of berry development for evergreen blueberry (Vaccinium darrowii).</title>
        <authorList>
            <person name="Yu J."/>
            <person name="Hulse-Kemp A.M."/>
            <person name="Babiker E."/>
            <person name="Staton M."/>
        </authorList>
    </citation>
    <scope>NUCLEOTIDE SEQUENCE [LARGE SCALE GENOMIC DNA]</scope>
    <source>
        <strain evidence="2">cv. NJ 8807/NJ 8810</strain>
        <tissue evidence="1">Young leaf</tissue>
    </source>
</reference>
<dbReference type="EMBL" id="CM037152">
    <property type="protein sequence ID" value="KAH7836228.1"/>
    <property type="molecule type" value="Genomic_DNA"/>
</dbReference>
<comment type="caution">
    <text evidence="1">The sequence shown here is derived from an EMBL/GenBank/DDBJ whole genome shotgun (WGS) entry which is preliminary data.</text>
</comment>